<dbReference type="InterPro" id="IPR036047">
    <property type="entry name" value="F-box-like_dom_sf"/>
</dbReference>
<feature type="domain" description="F-box" evidence="1">
    <location>
        <begin position="90"/>
        <end position="135"/>
    </location>
</feature>
<dbReference type="InterPro" id="IPR001810">
    <property type="entry name" value="F-box_dom"/>
</dbReference>
<comment type="caution">
    <text evidence="2">The sequence shown here is derived from an EMBL/GenBank/DDBJ whole genome shotgun (WGS) entry which is preliminary data.</text>
</comment>
<organism evidence="2 3">
    <name type="scientific">Dimargaris verticillata</name>
    <dbReference type="NCBI Taxonomy" id="2761393"/>
    <lineage>
        <taxon>Eukaryota</taxon>
        <taxon>Fungi</taxon>
        <taxon>Fungi incertae sedis</taxon>
        <taxon>Zoopagomycota</taxon>
        <taxon>Kickxellomycotina</taxon>
        <taxon>Dimargaritomycetes</taxon>
        <taxon>Dimargaritales</taxon>
        <taxon>Dimargaritaceae</taxon>
        <taxon>Dimargaris</taxon>
    </lineage>
</organism>
<dbReference type="Proteomes" id="UP001151582">
    <property type="component" value="Unassembled WGS sequence"/>
</dbReference>
<gene>
    <name evidence="2" type="ORF">H4R34_005065</name>
</gene>
<name>A0A9W8B2Z8_9FUNG</name>
<reference evidence="2" key="1">
    <citation type="submission" date="2022-07" db="EMBL/GenBank/DDBJ databases">
        <title>Phylogenomic reconstructions and comparative analyses of Kickxellomycotina fungi.</title>
        <authorList>
            <person name="Reynolds N.K."/>
            <person name="Stajich J.E."/>
            <person name="Barry K."/>
            <person name="Grigoriev I.V."/>
            <person name="Crous P."/>
            <person name="Smith M.E."/>
        </authorList>
    </citation>
    <scope>NUCLEOTIDE SEQUENCE</scope>
    <source>
        <strain evidence="2">RSA 567</strain>
    </source>
</reference>
<dbReference type="AlphaFoldDB" id="A0A9W8B2Z8"/>
<dbReference type="Pfam" id="PF12937">
    <property type="entry name" value="F-box-like"/>
    <property type="match status" value="1"/>
</dbReference>
<dbReference type="PROSITE" id="PS50181">
    <property type="entry name" value="FBOX"/>
    <property type="match status" value="1"/>
</dbReference>
<proteinExistence type="predicted"/>
<keyword evidence="3" id="KW-1185">Reference proteome</keyword>
<dbReference type="OrthoDB" id="10307572at2759"/>
<protein>
    <recommendedName>
        <fullName evidence="1">F-box domain-containing protein</fullName>
    </recommendedName>
</protein>
<dbReference type="CDD" id="cd09917">
    <property type="entry name" value="F-box_SF"/>
    <property type="match status" value="1"/>
</dbReference>
<dbReference type="SUPFAM" id="SSF81383">
    <property type="entry name" value="F-box domain"/>
    <property type="match status" value="1"/>
</dbReference>
<evidence type="ECO:0000259" key="1">
    <source>
        <dbReference type="PROSITE" id="PS50181"/>
    </source>
</evidence>
<evidence type="ECO:0000313" key="2">
    <source>
        <dbReference type="EMBL" id="KAJ1973470.1"/>
    </source>
</evidence>
<accession>A0A9W8B2Z8</accession>
<sequence>MDIAHRVMADTKATVQPGAGPACNLYKRRKASLDFSRALTLSPTASAMPHLRVPDGSTPCPKSSPGPGFPLFDPGCFFAAGAITKDWSQKLDSSMLPSHIWCRVFQHLPSRTLITLTEVNRTWQSLIVQLLYQRLGRCLGQIDQLLHWQRILQQLYMNLRQCPSLDQTLHCVCSALLNLTNGSWHRQPRQPAWANPFSPVHHLAQPLQPLLSNLMHQASAAVVYNSATDAATDFTRPVAPMVHANSTPTTGLSTFVPQSTQSANNVSCRVLQRTEQALVRHLELLLAVGRLSAPGAAGHYRRQLHIFLGYLCGVLEQLLPTLLRAHLNEMHTITVPMAHRGLC</sequence>
<dbReference type="EMBL" id="JANBQB010000816">
    <property type="protein sequence ID" value="KAJ1973470.1"/>
    <property type="molecule type" value="Genomic_DNA"/>
</dbReference>
<evidence type="ECO:0000313" key="3">
    <source>
        <dbReference type="Proteomes" id="UP001151582"/>
    </source>
</evidence>
<dbReference type="Gene3D" id="1.20.1280.50">
    <property type="match status" value="1"/>
</dbReference>